<reference evidence="6 7" key="1">
    <citation type="submission" date="2019-09" db="EMBL/GenBank/DDBJ databases">
        <title>Draft genome sequence of 3 type strains from the CCUG.</title>
        <authorList>
            <person name="Pineiro-Iglesias B."/>
            <person name="Tunovic T."/>
            <person name="Unosson C."/>
            <person name="Inganas E."/>
            <person name="Ohlen M."/>
            <person name="Cardew S."/>
            <person name="Jensie-Markopoulos S."/>
            <person name="Salva-Serra F."/>
            <person name="Jaen-Luchoro D."/>
            <person name="Karlsson R."/>
            <person name="Svensson-Stadler L."/>
            <person name="Chun J."/>
            <person name="Moore E."/>
        </authorList>
    </citation>
    <scope>NUCLEOTIDE SEQUENCE [LARGE SCALE GENOMIC DNA]</scope>
    <source>
        <strain evidence="6 7">CCUG 65427</strain>
    </source>
</reference>
<evidence type="ECO:0000256" key="1">
    <source>
        <dbReference type="ARBA" id="ARBA00022448"/>
    </source>
</evidence>
<organism evidence="6 7">
    <name type="scientific">Veillonella seminalis</name>
    <dbReference type="NCBI Taxonomy" id="1502943"/>
    <lineage>
        <taxon>Bacteria</taxon>
        <taxon>Bacillati</taxon>
        <taxon>Bacillota</taxon>
        <taxon>Negativicutes</taxon>
        <taxon>Veillonellales</taxon>
        <taxon>Veillonellaceae</taxon>
        <taxon>Veillonella</taxon>
    </lineage>
</organism>
<comment type="caution">
    <text evidence="6">The sequence shown here is derived from an EMBL/GenBank/DDBJ whole genome shotgun (WGS) entry which is preliminary data.</text>
</comment>
<dbReference type="CDD" id="cd03214">
    <property type="entry name" value="ABC_Iron-Siderophores_B12_Hemin"/>
    <property type="match status" value="1"/>
</dbReference>
<dbReference type="InterPro" id="IPR003439">
    <property type="entry name" value="ABC_transporter-like_ATP-bd"/>
</dbReference>
<evidence type="ECO:0000259" key="5">
    <source>
        <dbReference type="PROSITE" id="PS50893"/>
    </source>
</evidence>
<evidence type="ECO:0000256" key="3">
    <source>
        <dbReference type="ARBA" id="ARBA00022840"/>
    </source>
</evidence>
<dbReference type="GeneID" id="83055189"/>
<keyword evidence="1" id="KW-0813">Transport</keyword>
<dbReference type="SMART" id="SM00382">
    <property type="entry name" value="AAA"/>
    <property type="match status" value="1"/>
</dbReference>
<dbReference type="PANTHER" id="PTHR42794">
    <property type="entry name" value="HEMIN IMPORT ATP-BINDING PROTEIN HMUV"/>
    <property type="match status" value="1"/>
</dbReference>
<dbReference type="FunFam" id="3.40.50.300:FF:000134">
    <property type="entry name" value="Iron-enterobactin ABC transporter ATP-binding protein"/>
    <property type="match status" value="1"/>
</dbReference>
<dbReference type="InterPro" id="IPR003593">
    <property type="entry name" value="AAA+_ATPase"/>
</dbReference>
<dbReference type="SUPFAM" id="SSF52540">
    <property type="entry name" value="P-loop containing nucleoside triphosphate hydrolases"/>
    <property type="match status" value="1"/>
</dbReference>
<protein>
    <submittedName>
        <fullName evidence="6">ABC transporter ATP-binding protein</fullName>
    </submittedName>
</protein>
<keyword evidence="4" id="KW-1278">Translocase</keyword>
<dbReference type="PROSITE" id="PS00211">
    <property type="entry name" value="ABC_TRANSPORTER_1"/>
    <property type="match status" value="1"/>
</dbReference>
<dbReference type="AlphaFoldDB" id="A0A833FJ08"/>
<keyword evidence="3 6" id="KW-0067">ATP-binding</keyword>
<proteinExistence type="predicted"/>
<dbReference type="InterPro" id="IPR017871">
    <property type="entry name" value="ABC_transporter-like_CS"/>
</dbReference>
<dbReference type="Pfam" id="PF00005">
    <property type="entry name" value="ABC_tran"/>
    <property type="match status" value="1"/>
</dbReference>
<dbReference type="PANTHER" id="PTHR42794:SF1">
    <property type="entry name" value="HEMIN IMPORT ATP-BINDING PROTEIN HMUV"/>
    <property type="match status" value="1"/>
</dbReference>
<dbReference type="RefSeq" id="WP_127007919.1">
    <property type="nucleotide sequence ID" value="NZ_JAGZQP010000006.1"/>
</dbReference>
<dbReference type="Gene3D" id="3.40.50.300">
    <property type="entry name" value="P-loop containing nucleotide triphosphate hydrolases"/>
    <property type="match status" value="1"/>
</dbReference>
<gene>
    <name evidence="6" type="ORF">F8R14_08985</name>
</gene>
<sequence>MKTSFTISDLSFRYGTTDTLQHISLMLPKNKIIGIIGPNGCGKSTLLAHLGRLKPSHGIIRLDDKYIEEYSARAYAQKVAMLSQLRSNMVEDFLVKDLVLMGRYPYKPQFGNYNTTDHQMVADVMKQIGIAHYAETSLSDLSGGERQRVFIAKALVQQPEVLLLDEPTNHLDMKYKIALMEILKQFEGTTVVVLHDLNLVARYCDYVILMQNGRVVDYGEPAKVMQVDQLSSVFEVPFHSEHHDGILYLYY</sequence>
<dbReference type="InterPro" id="IPR027417">
    <property type="entry name" value="P-loop_NTPase"/>
</dbReference>
<evidence type="ECO:0000256" key="4">
    <source>
        <dbReference type="ARBA" id="ARBA00022967"/>
    </source>
</evidence>
<dbReference type="EMBL" id="WBKH01000009">
    <property type="protein sequence ID" value="KAB1477421.1"/>
    <property type="molecule type" value="Genomic_DNA"/>
</dbReference>
<dbReference type="PROSITE" id="PS50893">
    <property type="entry name" value="ABC_TRANSPORTER_2"/>
    <property type="match status" value="1"/>
</dbReference>
<dbReference type="Proteomes" id="UP000434554">
    <property type="component" value="Unassembled WGS sequence"/>
</dbReference>
<evidence type="ECO:0000313" key="7">
    <source>
        <dbReference type="Proteomes" id="UP000434554"/>
    </source>
</evidence>
<dbReference type="GO" id="GO:0016887">
    <property type="term" value="F:ATP hydrolysis activity"/>
    <property type="evidence" value="ECO:0007669"/>
    <property type="project" value="InterPro"/>
</dbReference>
<evidence type="ECO:0000313" key="6">
    <source>
        <dbReference type="EMBL" id="KAB1477421.1"/>
    </source>
</evidence>
<evidence type="ECO:0000256" key="2">
    <source>
        <dbReference type="ARBA" id="ARBA00022741"/>
    </source>
</evidence>
<name>A0A833FJ08_9FIRM</name>
<accession>A0A833FJ08</accession>
<feature type="domain" description="ABC transporter" evidence="5">
    <location>
        <begin position="5"/>
        <end position="237"/>
    </location>
</feature>
<keyword evidence="2" id="KW-0547">Nucleotide-binding</keyword>
<dbReference type="GO" id="GO:0005524">
    <property type="term" value="F:ATP binding"/>
    <property type="evidence" value="ECO:0007669"/>
    <property type="project" value="UniProtKB-KW"/>
</dbReference>